<reference evidence="1" key="2">
    <citation type="submission" date="2020-09" db="EMBL/GenBank/DDBJ databases">
        <authorList>
            <person name="Sun Q."/>
            <person name="Ohkuma M."/>
        </authorList>
    </citation>
    <scope>NUCLEOTIDE SEQUENCE</scope>
    <source>
        <strain evidence="1">JCM 31311</strain>
    </source>
</reference>
<dbReference type="EMBL" id="BMQL01000084">
    <property type="protein sequence ID" value="GGR38170.1"/>
    <property type="molecule type" value="Genomic_DNA"/>
</dbReference>
<accession>A0A918KX27</accession>
<protein>
    <submittedName>
        <fullName evidence="1">Uncharacterized protein</fullName>
    </submittedName>
</protein>
<name>A0A918KX27_9DEIO</name>
<reference evidence="1" key="1">
    <citation type="journal article" date="2014" name="Int. J. Syst. Evol. Microbiol.">
        <title>Complete genome sequence of Corynebacterium casei LMG S-19264T (=DSM 44701T), isolated from a smear-ripened cheese.</title>
        <authorList>
            <consortium name="US DOE Joint Genome Institute (JGI-PGF)"/>
            <person name="Walter F."/>
            <person name="Albersmeier A."/>
            <person name="Kalinowski J."/>
            <person name="Ruckert C."/>
        </authorList>
    </citation>
    <scope>NUCLEOTIDE SEQUENCE</scope>
    <source>
        <strain evidence="1">JCM 31311</strain>
    </source>
</reference>
<proteinExistence type="predicted"/>
<evidence type="ECO:0000313" key="1">
    <source>
        <dbReference type="EMBL" id="GGR38170.1"/>
    </source>
</evidence>
<evidence type="ECO:0000313" key="2">
    <source>
        <dbReference type="Proteomes" id="UP000603865"/>
    </source>
</evidence>
<sequence length="171" mass="18630">MVRRRRIWRAGLVLASLAVPLLMVGGGQWVKHMNEVDQQLAVRYLMHAGALRINHTQHAAANGWQASAICGTSEQPLSLRDTAHFQPGNASTLEQAAGNLERRLGPSGEDGPLEHDLTMAVRHWPTGKIWVDYASGILVGMSSSRHDACVLVTTIPLTETDPTWLNGVPDV</sequence>
<dbReference type="AlphaFoldDB" id="A0A918KX27"/>
<dbReference type="RefSeq" id="WP_189093657.1">
    <property type="nucleotide sequence ID" value="NZ_BMQL01000084.1"/>
</dbReference>
<comment type="caution">
    <text evidence="1">The sequence shown here is derived from an EMBL/GenBank/DDBJ whole genome shotgun (WGS) entry which is preliminary data.</text>
</comment>
<gene>
    <name evidence="1" type="ORF">GCM10008957_54220</name>
</gene>
<keyword evidence="2" id="KW-1185">Reference proteome</keyword>
<organism evidence="1 2">
    <name type="scientific">Deinococcus ruber</name>
    <dbReference type="NCBI Taxonomy" id="1848197"/>
    <lineage>
        <taxon>Bacteria</taxon>
        <taxon>Thermotogati</taxon>
        <taxon>Deinococcota</taxon>
        <taxon>Deinococci</taxon>
        <taxon>Deinococcales</taxon>
        <taxon>Deinococcaceae</taxon>
        <taxon>Deinococcus</taxon>
    </lineage>
</organism>
<dbReference type="Proteomes" id="UP000603865">
    <property type="component" value="Unassembled WGS sequence"/>
</dbReference>